<dbReference type="Pfam" id="PF01498">
    <property type="entry name" value="HTH_Tnp_Tc3_2"/>
    <property type="match status" value="1"/>
</dbReference>
<feature type="transmembrane region" description="Helical" evidence="3">
    <location>
        <begin position="528"/>
        <end position="549"/>
    </location>
</feature>
<evidence type="ECO:0000256" key="3">
    <source>
        <dbReference type="SAM" id="Phobius"/>
    </source>
</evidence>
<evidence type="ECO:0000313" key="5">
    <source>
        <dbReference type="EMBL" id="GFQ66434.1"/>
    </source>
</evidence>
<dbReference type="GO" id="GO:0015074">
    <property type="term" value="P:DNA integration"/>
    <property type="evidence" value="ECO:0007669"/>
    <property type="project" value="InterPro"/>
</dbReference>
<evidence type="ECO:0000259" key="4">
    <source>
        <dbReference type="Pfam" id="PF01498"/>
    </source>
</evidence>
<feature type="domain" description="Transposase Tc1-like" evidence="4">
    <location>
        <begin position="70"/>
        <end position="124"/>
    </location>
</feature>
<name>A0A8X6F102_TRICU</name>
<feature type="region of interest" description="Disordered" evidence="2">
    <location>
        <begin position="402"/>
        <end position="423"/>
    </location>
</feature>
<dbReference type="SUPFAM" id="SSF46689">
    <property type="entry name" value="Homeodomain-like"/>
    <property type="match status" value="1"/>
</dbReference>
<keyword evidence="3" id="KW-0812">Transmembrane</keyword>
<feature type="compositionally biased region" description="Basic and acidic residues" evidence="2">
    <location>
        <begin position="414"/>
        <end position="423"/>
    </location>
</feature>
<dbReference type="EMBL" id="BMAO01030209">
    <property type="protein sequence ID" value="GFQ66434.1"/>
    <property type="molecule type" value="Genomic_DNA"/>
</dbReference>
<comment type="caution">
    <text evidence="5">The sequence shown here is derived from an EMBL/GenBank/DDBJ whole genome shotgun (WGS) entry which is preliminary data.</text>
</comment>
<evidence type="ECO:0000256" key="1">
    <source>
        <dbReference type="ARBA" id="ARBA00004123"/>
    </source>
</evidence>
<dbReference type="InterPro" id="IPR009057">
    <property type="entry name" value="Homeodomain-like_sf"/>
</dbReference>
<dbReference type="Gene3D" id="1.10.10.10">
    <property type="entry name" value="Winged helix-like DNA-binding domain superfamily/Winged helix DNA-binding domain"/>
    <property type="match status" value="1"/>
</dbReference>
<dbReference type="GO" id="GO:0006313">
    <property type="term" value="P:DNA transposition"/>
    <property type="evidence" value="ECO:0007669"/>
    <property type="project" value="InterPro"/>
</dbReference>
<dbReference type="GO" id="GO:0003677">
    <property type="term" value="F:DNA binding"/>
    <property type="evidence" value="ECO:0007669"/>
    <property type="project" value="InterPro"/>
</dbReference>
<dbReference type="GO" id="GO:0005634">
    <property type="term" value="C:nucleus"/>
    <property type="evidence" value="ECO:0007669"/>
    <property type="project" value="UniProtKB-SubCell"/>
</dbReference>
<sequence>MENRKETTIEERKLVIKLSNEGKSLRNIAKVVGRSVNCIQKSCKKFKKTGMLANTEGRGRKKIMNSITERRVIHQVKIDPKISALKIAASTSNTLGQSVSAETVRRVLRKAGYNGRVSREKPLIVNCIHYPFRKRISNSAVWPILPSPPNNKHDLEEALKVLNFGKKTAGLITEDPDTLRELVNNPNLKIKSEHAQKLAQNFQKINPQVPIGREYISVSGKNGKLKLENYTKVTPNPKARPVASGDGKDVQDVFKMIMEKKTPGRKHKKFHKITIIQSNNLKPSSSRELKHPYHFRHRKKKRKNRRHDREIRTRFTPLLYLLNDKYSAPSHEHISDETGAVGNETFKQRDESAGTELLFIRMFGKTTTTRKPFGVESIRGSLPENTNLSDTTPSLEVQTDTYKENTKSWTSNSKLEEHGTEGTKKTISTEITFDEEIFEKFIDSIGLGSSNRKIPQKVVTSSDISNHRREESSLMVTQKMLPRTTPEPYVTVVSKKLDLLPPLGVERYALVERILPLEREKDTSMSNIFGVAGIMSMALMCFITILIVYSKLHRDSSGPPEKAAPEPSKQVMKPSKDVVKLQQQSRPFPYAGMYYYRTVALDDEDEIPSADLEWQSEVGDWLADQEDKSLL</sequence>
<feature type="region of interest" description="Disordered" evidence="2">
    <location>
        <begin position="556"/>
        <end position="576"/>
    </location>
</feature>
<protein>
    <recommendedName>
        <fullName evidence="4">Transposase Tc1-like domain-containing protein</fullName>
    </recommendedName>
</protein>
<dbReference type="InterPro" id="IPR036388">
    <property type="entry name" value="WH-like_DNA-bd_sf"/>
</dbReference>
<organism evidence="5 6">
    <name type="scientific">Trichonephila clavata</name>
    <name type="common">Joro spider</name>
    <name type="synonym">Nephila clavata</name>
    <dbReference type="NCBI Taxonomy" id="2740835"/>
    <lineage>
        <taxon>Eukaryota</taxon>
        <taxon>Metazoa</taxon>
        <taxon>Ecdysozoa</taxon>
        <taxon>Arthropoda</taxon>
        <taxon>Chelicerata</taxon>
        <taxon>Arachnida</taxon>
        <taxon>Araneae</taxon>
        <taxon>Araneomorphae</taxon>
        <taxon>Entelegynae</taxon>
        <taxon>Araneoidea</taxon>
        <taxon>Nephilidae</taxon>
        <taxon>Trichonephila</taxon>
    </lineage>
</organism>
<comment type="subcellular location">
    <subcellularLocation>
        <location evidence="1">Nucleus</location>
    </subcellularLocation>
</comment>
<dbReference type="AlphaFoldDB" id="A0A8X6F102"/>
<proteinExistence type="predicted"/>
<dbReference type="Proteomes" id="UP000887116">
    <property type="component" value="Unassembled WGS sequence"/>
</dbReference>
<evidence type="ECO:0000256" key="2">
    <source>
        <dbReference type="SAM" id="MobiDB-lite"/>
    </source>
</evidence>
<keyword evidence="3" id="KW-1133">Transmembrane helix</keyword>
<keyword evidence="3" id="KW-0472">Membrane</keyword>
<gene>
    <name evidence="5" type="primary">AVEN_58750_1</name>
    <name evidence="5" type="ORF">TNCT_209281</name>
</gene>
<accession>A0A8X6F102</accession>
<dbReference type="OrthoDB" id="6430239at2759"/>
<evidence type="ECO:0000313" key="6">
    <source>
        <dbReference type="Proteomes" id="UP000887116"/>
    </source>
</evidence>
<reference evidence="5" key="1">
    <citation type="submission" date="2020-07" db="EMBL/GenBank/DDBJ databases">
        <title>Multicomponent nature underlies the extraordinary mechanical properties of spider dragline silk.</title>
        <authorList>
            <person name="Kono N."/>
            <person name="Nakamura H."/>
            <person name="Mori M."/>
            <person name="Yoshida Y."/>
            <person name="Ohtoshi R."/>
            <person name="Malay A.D."/>
            <person name="Moran D.A.P."/>
            <person name="Tomita M."/>
            <person name="Numata K."/>
            <person name="Arakawa K."/>
        </authorList>
    </citation>
    <scope>NUCLEOTIDE SEQUENCE</scope>
</reference>
<dbReference type="InterPro" id="IPR002492">
    <property type="entry name" value="Transposase_Tc1-like"/>
</dbReference>
<keyword evidence="6" id="KW-1185">Reference proteome</keyword>